<accession>A0A843S917</accession>
<dbReference type="EMBL" id="WHUF01000004">
    <property type="protein sequence ID" value="MQA20935.1"/>
    <property type="molecule type" value="Genomic_DNA"/>
</dbReference>
<protein>
    <submittedName>
        <fullName evidence="1">Uncharacterized protein</fullName>
    </submittedName>
</protein>
<evidence type="ECO:0000313" key="2">
    <source>
        <dbReference type="Proteomes" id="UP000444318"/>
    </source>
</evidence>
<gene>
    <name evidence="1" type="ORF">GEV01_15545</name>
</gene>
<proteinExistence type="predicted"/>
<comment type="caution">
    <text evidence="1">The sequence shown here is derived from an EMBL/GenBank/DDBJ whole genome shotgun (WGS) entry which is preliminary data.</text>
</comment>
<dbReference type="Proteomes" id="UP000444318">
    <property type="component" value="Unassembled WGS sequence"/>
</dbReference>
<name>A0A843S917_9BURK</name>
<keyword evidence="2" id="KW-1185">Reference proteome</keyword>
<reference evidence="1 2" key="1">
    <citation type="submission" date="2019-10" db="EMBL/GenBank/DDBJ databases">
        <title>Two novel species isolated from a subtropical stream in China.</title>
        <authorList>
            <person name="Lu H."/>
        </authorList>
    </citation>
    <scope>NUCLEOTIDE SEQUENCE [LARGE SCALE GENOMIC DNA]</scope>
    <source>
        <strain evidence="1 2">FT103W</strain>
    </source>
</reference>
<sequence>MESENEGMRDQRERAKSYLAEKFGIGSAFVRVPTLSKILGLAPPTIYASIREGRFCMPHRHLGSVPVVKMDDLAEWYCQAGERPRPKPESDGEAVARSLARKHRERENADLLVAEVFAEMGLSRHRRRPPRAGAL</sequence>
<evidence type="ECO:0000313" key="1">
    <source>
        <dbReference type="EMBL" id="MQA20935.1"/>
    </source>
</evidence>
<dbReference type="AlphaFoldDB" id="A0A843S917"/>
<dbReference type="RefSeq" id="WP_152805994.1">
    <property type="nucleotide sequence ID" value="NZ_WHUF01000004.1"/>
</dbReference>
<organism evidence="1 2">
    <name type="scientific">Rugamonas rivuli</name>
    <dbReference type="NCBI Taxonomy" id="2743358"/>
    <lineage>
        <taxon>Bacteria</taxon>
        <taxon>Pseudomonadati</taxon>
        <taxon>Pseudomonadota</taxon>
        <taxon>Betaproteobacteria</taxon>
        <taxon>Burkholderiales</taxon>
        <taxon>Oxalobacteraceae</taxon>
        <taxon>Telluria group</taxon>
        <taxon>Rugamonas</taxon>
    </lineage>
</organism>